<reference evidence="2" key="1">
    <citation type="journal article" date="2014" name="Int. J. Syst. Evol. Microbiol.">
        <title>Complete genome sequence of Corynebacterium casei LMG S-19264T (=DSM 44701T), isolated from a smear-ripened cheese.</title>
        <authorList>
            <consortium name="US DOE Joint Genome Institute (JGI-PGF)"/>
            <person name="Walter F."/>
            <person name="Albersmeier A."/>
            <person name="Kalinowski J."/>
            <person name="Ruckert C."/>
        </authorList>
    </citation>
    <scope>NUCLEOTIDE SEQUENCE</scope>
    <source>
        <strain evidence="2">CGMCC 4.3508</strain>
    </source>
</reference>
<comment type="caution">
    <text evidence="2">The sequence shown here is derived from an EMBL/GenBank/DDBJ whole genome shotgun (WGS) entry which is preliminary data.</text>
</comment>
<gene>
    <name evidence="2" type="ORF">GCM10011588_61020</name>
</gene>
<dbReference type="RefSeq" id="WP_063000407.1">
    <property type="nucleotide sequence ID" value="NZ_BMMH01000021.1"/>
</dbReference>
<keyword evidence="1" id="KW-0732">Signal</keyword>
<dbReference type="AlphaFoldDB" id="A0A917VX43"/>
<proteinExistence type="predicted"/>
<sequence>MKLKPASRALAALVCGAAVAGAAVTGTGVAGADPGPEKKIVINGQERPDIDRVILRADIDRDLPGYRLPPGSPGVIILKSGEVKPVPEGAVLRQRPGR</sequence>
<feature type="chain" id="PRO_5038679770" evidence="1">
    <location>
        <begin position="23"/>
        <end position="98"/>
    </location>
</feature>
<dbReference type="EMBL" id="BMMH01000021">
    <property type="protein sequence ID" value="GGL38223.1"/>
    <property type="molecule type" value="Genomic_DNA"/>
</dbReference>
<dbReference type="Proteomes" id="UP000638263">
    <property type="component" value="Unassembled WGS sequence"/>
</dbReference>
<organism evidence="2 3">
    <name type="scientific">Nocardia jinanensis</name>
    <dbReference type="NCBI Taxonomy" id="382504"/>
    <lineage>
        <taxon>Bacteria</taxon>
        <taxon>Bacillati</taxon>
        <taxon>Actinomycetota</taxon>
        <taxon>Actinomycetes</taxon>
        <taxon>Mycobacteriales</taxon>
        <taxon>Nocardiaceae</taxon>
        <taxon>Nocardia</taxon>
    </lineage>
</organism>
<protein>
    <submittedName>
        <fullName evidence="2">Uncharacterized protein</fullName>
    </submittedName>
</protein>
<evidence type="ECO:0000256" key="1">
    <source>
        <dbReference type="SAM" id="SignalP"/>
    </source>
</evidence>
<name>A0A917VX43_9NOCA</name>
<evidence type="ECO:0000313" key="2">
    <source>
        <dbReference type="EMBL" id="GGL38223.1"/>
    </source>
</evidence>
<keyword evidence="3" id="KW-1185">Reference proteome</keyword>
<evidence type="ECO:0000313" key="3">
    <source>
        <dbReference type="Proteomes" id="UP000638263"/>
    </source>
</evidence>
<accession>A0A917VX43</accession>
<reference evidence="2" key="2">
    <citation type="submission" date="2020-09" db="EMBL/GenBank/DDBJ databases">
        <authorList>
            <person name="Sun Q."/>
            <person name="Zhou Y."/>
        </authorList>
    </citation>
    <scope>NUCLEOTIDE SEQUENCE</scope>
    <source>
        <strain evidence="2">CGMCC 4.3508</strain>
    </source>
</reference>
<feature type="signal peptide" evidence="1">
    <location>
        <begin position="1"/>
        <end position="22"/>
    </location>
</feature>